<comment type="caution">
    <text evidence="2">The sequence shown here is derived from an EMBL/GenBank/DDBJ whole genome shotgun (WGS) entry which is preliminary data.</text>
</comment>
<dbReference type="EMBL" id="JACERJ010000001">
    <property type="protein sequence ID" value="MBA5202687.1"/>
    <property type="molecule type" value="Genomic_DNA"/>
</dbReference>
<keyword evidence="4" id="KW-1185">Reference proteome</keyword>
<dbReference type="AlphaFoldDB" id="A0AAW3SSU8"/>
<dbReference type="RefSeq" id="WP_015839646.1">
    <property type="nucleotide sequence ID" value="NZ_CP084023.1"/>
</dbReference>
<proteinExistence type="predicted"/>
<reference evidence="4 5" key="1">
    <citation type="submission" date="2020-07" db="EMBL/GenBank/DDBJ databases">
        <title>Characterization of Pectobacterium aroidearum strains causing soft rot on Amorphophallus konjac.</title>
        <authorList>
            <person name="Xie H."/>
        </authorList>
    </citation>
    <scope>NUCLEOTIDE SEQUENCE [LARGE SCALE GENOMIC DNA]</scope>
    <source>
        <strain evidence="3 4">MY10</strain>
        <strain evidence="2 5">MY7</strain>
    </source>
</reference>
<gene>
    <name evidence="3" type="ORF">H2Y56_10785</name>
    <name evidence="2" type="ORF">H2Y57_03090</name>
</gene>
<protein>
    <submittedName>
        <fullName evidence="2">Uncharacterized protein</fullName>
    </submittedName>
</protein>
<dbReference type="EMBL" id="JACERK010000004">
    <property type="protein sequence ID" value="MBA5232598.1"/>
    <property type="molecule type" value="Genomic_DNA"/>
</dbReference>
<name>A0AAW3SSU8_9GAMM</name>
<evidence type="ECO:0000313" key="2">
    <source>
        <dbReference type="EMBL" id="MBA5202687.1"/>
    </source>
</evidence>
<feature type="chain" id="PRO_5043800560" evidence="1">
    <location>
        <begin position="33"/>
        <end position="98"/>
    </location>
</feature>
<accession>A0AAW3SSU8</accession>
<evidence type="ECO:0000256" key="1">
    <source>
        <dbReference type="SAM" id="SignalP"/>
    </source>
</evidence>
<sequence length="98" mass="10700">MDVIIHKKLLMTCSFIATVFFLPALFSSATSAATLGGVSVITKVMSHSAWQDSWGAAWDECRSRHRGTKSVEFKGATQGISQTTGGVFWLAAWDCRDK</sequence>
<organism evidence="2 5">
    <name type="scientific">Pectobacterium aroidearum</name>
    <dbReference type="NCBI Taxonomy" id="1201031"/>
    <lineage>
        <taxon>Bacteria</taxon>
        <taxon>Pseudomonadati</taxon>
        <taxon>Pseudomonadota</taxon>
        <taxon>Gammaproteobacteria</taxon>
        <taxon>Enterobacterales</taxon>
        <taxon>Pectobacteriaceae</taxon>
        <taxon>Pectobacterium</taxon>
    </lineage>
</organism>
<feature type="signal peptide" evidence="1">
    <location>
        <begin position="1"/>
        <end position="32"/>
    </location>
</feature>
<keyword evidence="1" id="KW-0732">Signal</keyword>
<evidence type="ECO:0000313" key="5">
    <source>
        <dbReference type="Proteomes" id="UP000557749"/>
    </source>
</evidence>
<evidence type="ECO:0000313" key="4">
    <source>
        <dbReference type="Proteomes" id="UP000530038"/>
    </source>
</evidence>
<dbReference type="Proteomes" id="UP000557749">
    <property type="component" value="Unassembled WGS sequence"/>
</dbReference>
<dbReference type="Proteomes" id="UP000530038">
    <property type="component" value="Unassembled WGS sequence"/>
</dbReference>
<evidence type="ECO:0000313" key="3">
    <source>
        <dbReference type="EMBL" id="MBA5232598.1"/>
    </source>
</evidence>